<evidence type="ECO:0000313" key="1">
    <source>
        <dbReference type="EMBL" id="KKM90689.1"/>
    </source>
</evidence>
<reference evidence="1" key="1">
    <citation type="journal article" date="2015" name="Nature">
        <title>Complex archaea that bridge the gap between prokaryotes and eukaryotes.</title>
        <authorList>
            <person name="Spang A."/>
            <person name="Saw J.H."/>
            <person name="Jorgensen S.L."/>
            <person name="Zaremba-Niedzwiedzka K."/>
            <person name="Martijn J."/>
            <person name="Lind A.E."/>
            <person name="van Eijk R."/>
            <person name="Schleper C."/>
            <person name="Guy L."/>
            <person name="Ettema T.J."/>
        </authorList>
    </citation>
    <scope>NUCLEOTIDE SEQUENCE</scope>
</reference>
<protein>
    <submittedName>
        <fullName evidence="1">Uncharacterized protein</fullName>
    </submittedName>
</protein>
<accession>A0A0F9L786</accession>
<gene>
    <name evidence="1" type="ORF">LCGC14_1236140</name>
</gene>
<sequence length="360" mass="38027">MGAFSKFNLKDPAFLNAMAMFGAAISPPGSAGRELGMSAQSITQGLMFNRAVEATKRARAGRLAATPELEARLGELAETNPLAKSLMEGRSGAASARTSRSMFGLSPDMQGQAFALGLAQEQAPFALRASAAGVEGAELDVRRDRLGLLEGERAERRGAAGEALDPLREEVEEADLLLRRNIADEQLMGGESELRGRGREAGIAGAEAKVALTKQQELESASRTAYNDMLTRLGPGGRKTATTAYINTSLQSIVGSLLAAQGKSMEELTMFDTFKQLTDRPAAAIALLAGDTLSDSAQMNFVRFIEAANASQNPSADPAVQTPLRALMREVEGVSGGGAEFGTIDATIDLRKFTSRGVKR</sequence>
<comment type="caution">
    <text evidence="1">The sequence shown here is derived from an EMBL/GenBank/DDBJ whole genome shotgun (WGS) entry which is preliminary data.</text>
</comment>
<proteinExistence type="predicted"/>
<name>A0A0F9L786_9ZZZZ</name>
<dbReference type="EMBL" id="LAZR01006641">
    <property type="protein sequence ID" value="KKM90689.1"/>
    <property type="molecule type" value="Genomic_DNA"/>
</dbReference>
<dbReference type="AlphaFoldDB" id="A0A0F9L786"/>
<organism evidence="1">
    <name type="scientific">marine sediment metagenome</name>
    <dbReference type="NCBI Taxonomy" id="412755"/>
    <lineage>
        <taxon>unclassified sequences</taxon>
        <taxon>metagenomes</taxon>
        <taxon>ecological metagenomes</taxon>
    </lineage>
</organism>